<evidence type="ECO:0000313" key="3">
    <source>
        <dbReference type="EMBL" id="KAK3265011.1"/>
    </source>
</evidence>
<dbReference type="PROSITE" id="PS50021">
    <property type="entry name" value="CH"/>
    <property type="match status" value="1"/>
</dbReference>
<evidence type="ECO:0000313" key="4">
    <source>
        <dbReference type="Proteomes" id="UP001190700"/>
    </source>
</evidence>
<evidence type="ECO:0000259" key="2">
    <source>
        <dbReference type="PROSITE" id="PS50021"/>
    </source>
</evidence>
<evidence type="ECO:0000256" key="1">
    <source>
        <dbReference type="SAM" id="MobiDB-lite"/>
    </source>
</evidence>
<sequence length="587" mass="63605">VRGEYEVLLGLLEDVHRFYDGQPPNPQAQNPKQPGRPYTPNTPPPRGEGGLQRISNNFSHAFSQSRPPLAPPAPAASSALSGMSGDPQHGERHRDQGDGGWPEMQEQQQRERAEPNGRPDAGWEEHEDWRAELPPQGSPPRGGTSETPELRSEGATPAGRAPDLPGEQPWPGVVAWEQGTPHLAGPSGDVWHESRGAHTRSNGGKQQMWESQEPPSRERLNRVLVSPAASCGAEWSTLRDTRTGGARDPCAPPARVRPPSRHLLPPQGPARPYVPARPPCIPPARRRSEVPRLRIALRPEDWRAAPYRTVTVASDGGSRVLHVAVQRISSRSGGRRGRAGPGAEAPTASSSGRQAEDEPQAAGSSRRAPMDVDSVDARAVKMLEWVASLGVPVRSGRFVNRSMVDPPVEVLATSCKDGTLLAGILQKVDRADLKGVNWQPTAAASRLHNINKCLQVLRLRTNMKLQHLWSEREISRGDTSVCLQLLEQIHAAYHHPPRRHARSAERGRPTAHGVSRAAKSHVQQPATQRATTPPTLGAFDPTTGVPSNVSSRGGSRGAESASPWAQHPSKGHDPEWRKGPSPNGFLL</sequence>
<feature type="compositionally biased region" description="Polar residues" evidence="1">
    <location>
        <begin position="199"/>
        <end position="214"/>
    </location>
</feature>
<feature type="domain" description="Calponin-homology (CH)" evidence="2">
    <location>
        <begin position="376"/>
        <end position="494"/>
    </location>
</feature>
<dbReference type="Gene3D" id="1.10.418.10">
    <property type="entry name" value="Calponin-like domain"/>
    <property type="match status" value="1"/>
</dbReference>
<feature type="compositionally biased region" description="Polar residues" evidence="1">
    <location>
        <begin position="53"/>
        <end position="66"/>
    </location>
</feature>
<dbReference type="InterPro" id="IPR036872">
    <property type="entry name" value="CH_dom_sf"/>
</dbReference>
<keyword evidence="4" id="KW-1185">Reference proteome</keyword>
<gene>
    <name evidence="3" type="ORF">CYMTET_26278</name>
</gene>
<dbReference type="AlphaFoldDB" id="A0AAE0FTN0"/>
<dbReference type="EMBL" id="LGRX02014210">
    <property type="protein sequence ID" value="KAK3265011.1"/>
    <property type="molecule type" value="Genomic_DNA"/>
</dbReference>
<feature type="compositionally biased region" description="Basic and acidic residues" evidence="1">
    <location>
        <begin position="88"/>
        <end position="97"/>
    </location>
</feature>
<feature type="region of interest" description="Disordered" evidence="1">
    <location>
        <begin position="326"/>
        <end position="371"/>
    </location>
</feature>
<dbReference type="InterPro" id="IPR001715">
    <property type="entry name" value="CH_dom"/>
</dbReference>
<feature type="compositionally biased region" description="Low complexity" evidence="1">
    <location>
        <begin position="523"/>
        <end position="535"/>
    </location>
</feature>
<comment type="caution">
    <text evidence="3">The sequence shown here is derived from an EMBL/GenBank/DDBJ whole genome shotgun (WGS) entry which is preliminary data.</text>
</comment>
<feature type="compositionally biased region" description="Basic and acidic residues" evidence="1">
    <location>
        <begin position="108"/>
        <end position="131"/>
    </location>
</feature>
<accession>A0AAE0FTN0</accession>
<reference evidence="3 4" key="1">
    <citation type="journal article" date="2015" name="Genome Biol. Evol.">
        <title>Comparative Genomics of a Bacterivorous Green Alga Reveals Evolutionary Causalities and Consequences of Phago-Mixotrophic Mode of Nutrition.</title>
        <authorList>
            <person name="Burns J.A."/>
            <person name="Paasch A."/>
            <person name="Narechania A."/>
            <person name="Kim E."/>
        </authorList>
    </citation>
    <scope>NUCLEOTIDE SEQUENCE [LARGE SCALE GENOMIC DNA]</scope>
    <source>
        <strain evidence="3 4">PLY_AMNH</strain>
    </source>
</reference>
<feature type="region of interest" description="Disordered" evidence="1">
    <location>
        <begin position="495"/>
        <end position="587"/>
    </location>
</feature>
<dbReference type="Proteomes" id="UP001190700">
    <property type="component" value="Unassembled WGS sequence"/>
</dbReference>
<dbReference type="SUPFAM" id="SSF47576">
    <property type="entry name" value="Calponin-homology domain, CH-domain"/>
    <property type="match status" value="1"/>
</dbReference>
<protein>
    <recommendedName>
        <fullName evidence="2">Calponin-homology (CH) domain-containing protein</fullName>
    </recommendedName>
</protein>
<name>A0AAE0FTN0_9CHLO</name>
<organism evidence="3 4">
    <name type="scientific">Cymbomonas tetramitiformis</name>
    <dbReference type="NCBI Taxonomy" id="36881"/>
    <lineage>
        <taxon>Eukaryota</taxon>
        <taxon>Viridiplantae</taxon>
        <taxon>Chlorophyta</taxon>
        <taxon>Pyramimonadophyceae</taxon>
        <taxon>Pyramimonadales</taxon>
        <taxon>Pyramimonadaceae</taxon>
        <taxon>Cymbomonas</taxon>
    </lineage>
</organism>
<proteinExistence type="predicted"/>
<feature type="compositionally biased region" description="Low complexity" evidence="1">
    <location>
        <begin position="27"/>
        <end position="39"/>
    </location>
</feature>
<feature type="region of interest" description="Disordered" evidence="1">
    <location>
        <begin position="18"/>
        <end position="282"/>
    </location>
</feature>
<feature type="non-terminal residue" evidence="3">
    <location>
        <position position="1"/>
    </location>
</feature>
<feature type="compositionally biased region" description="Low complexity" evidence="1">
    <location>
        <begin position="550"/>
        <end position="562"/>
    </location>
</feature>